<keyword evidence="2" id="KW-1185">Reference proteome</keyword>
<dbReference type="Proteomes" id="UP000275078">
    <property type="component" value="Unassembled WGS sequence"/>
</dbReference>
<reference evidence="1 2" key="1">
    <citation type="journal article" date="2018" name="Nat. Ecol. Evol.">
        <title>Pezizomycetes genomes reveal the molecular basis of ectomycorrhizal truffle lifestyle.</title>
        <authorList>
            <person name="Murat C."/>
            <person name="Payen T."/>
            <person name="Noel B."/>
            <person name="Kuo A."/>
            <person name="Morin E."/>
            <person name="Chen J."/>
            <person name="Kohler A."/>
            <person name="Krizsan K."/>
            <person name="Balestrini R."/>
            <person name="Da Silva C."/>
            <person name="Montanini B."/>
            <person name="Hainaut M."/>
            <person name="Levati E."/>
            <person name="Barry K.W."/>
            <person name="Belfiori B."/>
            <person name="Cichocki N."/>
            <person name="Clum A."/>
            <person name="Dockter R.B."/>
            <person name="Fauchery L."/>
            <person name="Guy J."/>
            <person name="Iotti M."/>
            <person name="Le Tacon F."/>
            <person name="Lindquist E.A."/>
            <person name="Lipzen A."/>
            <person name="Malagnac F."/>
            <person name="Mello A."/>
            <person name="Molinier V."/>
            <person name="Miyauchi S."/>
            <person name="Poulain J."/>
            <person name="Riccioni C."/>
            <person name="Rubini A."/>
            <person name="Sitrit Y."/>
            <person name="Splivallo R."/>
            <person name="Traeger S."/>
            <person name="Wang M."/>
            <person name="Zifcakova L."/>
            <person name="Wipf D."/>
            <person name="Zambonelli A."/>
            <person name="Paolocci F."/>
            <person name="Nowrousian M."/>
            <person name="Ottonello S."/>
            <person name="Baldrian P."/>
            <person name="Spatafora J.W."/>
            <person name="Henrissat B."/>
            <person name="Nagy L.G."/>
            <person name="Aury J.M."/>
            <person name="Wincker P."/>
            <person name="Grigoriev I.V."/>
            <person name="Bonfante P."/>
            <person name="Martin F.M."/>
        </authorList>
    </citation>
    <scope>NUCLEOTIDE SEQUENCE [LARGE SCALE GENOMIC DNA]</scope>
    <source>
        <strain evidence="1 2">RN42</strain>
    </source>
</reference>
<name>A0A3N4HLF4_ASCIM</name>
<organism evidence="1 2">
    <name type="scientific">Ascobolus immersus RN42</name>
    <dbReference type="NCBI Taxonomy" id="1160509"/>
    <lineage>
        <taxon>Eukaryota</taxon>
        <taxon>Fungi</taxon>
        <taxon>Dikarya</taxon>
        <taxon>Ascomycota</taxon>
        <taxon>Pezizomycotina</taxon>
        <taxon>Pezizomycetes</taxon>
        <taxon>Pezizales</taxon>
        <taxon>Ascobolaceae</taxon>
        <taxon>Ascobolus</taxon>
    </lineage>
</organism>
<evidence type="ECO:0000313" key="1">
    <source>
        <dbReference type="EMBL" id="RPA74599.1"/>
    </source>
</evidence>
<sequence length="200" mass="23122">MVPPHPQRDWLPGRENAANVQAYIHYRQRGTRPEEFSMKPKVWLILIANDDRNNTMATFNALGAYHNPAILPPYNPTHVTPSSGRQWTYIARMFDGQVAPNFPRTIAAFLAMTLGDWIRFADFHGWDWRNWEHNQNGRRMTVPMARAKFAVRVGVFDKIPRNHFYDDLPRFQARVQILATIAAIGPAPILFPNPYNDNNL</sequence>
<protein>
    <submittedName>
        <fullName evidence="1">Uncharacterized protein</fullName>
    </submittedName>
</protein>
<accession>A0A3N4HLF4</accession>
<evidence type="ECO:0000313" key="2">
    <source>
        <dbReference type="Proteomes" id="UP000275078"/>
    </source>
</evidence>
<dbReference type="AlphaFoldDB" id="A0A3N4HLF4"/>
<gene>
    <name evidence="1" type="ORF">BJ508DRAFT_312702</name>
</gene>
<proteinExistence type="predicted"/>
<dbReference type="EMBL" id="ML119785">
    <property type="protein sequence ID" value="RPA74599.1"/>
    <property type="molecule type" value="Genomic_DNA"/>
</dbReference>